<dbReference type="Pfam" id="PF00535">
    <property type="entry name" value="Glycos_transf_2"/>
    <property type="match status" value="1"/>
</dbReference>
<comment type="pathway">
    <text evidence="7">Carotenoid biosynthesis; staphyloxanthin biosynthesis; staphyloxanthin from farnesyl diphosphate: step 4/5.</text>
</comment>
<organism evidence="12 13">
    <name type="scientific">Mycetocola zhadangensis</name>
    <dbReference type="NCBI Taxonomy" id="1164595"/>
    <lineage>
        <taxon>Bacteria</taxon>
        <taxon>Bacillati</taxon>
        <taxon>Actinomycetota</taxon>
        <taxon>Actinomycetes</taxon>
        <taxon>Micrococcales</taxon>
        <taxon>Microbacteriaceae</taxon>
        <taxon>Mycetocola</taxon>
    </lineage>
</organism>
<evidence type="ECO:0000256" key="8">
    <source>
        <dbReference type="ARBA" id="ARBA00038120"/>
    </source>
</evidence>
<feature type="region of interest" description="Disordered" evidence="10">
    <location>
        <begin position="1"/>
        <end position="23"/>
    </location>
</feature>
<evidence type="ECO:0000256" key="5">
    <source>
        <dbReference type="ARBA" id="ARBA00023136"/>
    </source>
</evidence>
<protein>
    <recommendedName>
        <fullName evidence="9">4,4'-diaponeurosporenoate glycosyltransferase</fullName>
    </recommendedName>
</protein>
<keyword evidence="5" id="KW-0472">Membrane</keyword>
<comment type="function">
    <text evidence="6">Catalyzes the glycosylation of 4,4'-diaponeurosporenoate, i.e. the esterification of glucose at the C1'' position with the carboxyl group of 4,4'-diaponeurosporenic acid, to form glycosyl-4,4'-diaponeurosporenoate. This is a step in the biosynthesis of staphyloxanthin, an orange pigment present in most staphylococci strains.</text>
</comment>
<evidence type="ECO:0000256" key="2">
    <source>
        <dbReference type="ARBA" id="ARBA00022475"/>
    </source>
</evidence>
<dbReference type="AlphaFoldDB" id="A0A3L7ISB0"/>
<name>A0A3L7ISB0_9MICO</name>
<dbReference type="PANTHER" id="PTHR43646:SF2">
    <property type="entry name" value="GLYCOSYLTRANSFERASE 2-LIKE DOMAIN-CONTAINING PROTEIN"/>
    <property type="match status" value="1"/>
</dbReference>
<dbReference type="CDD" id="cd00761">
    <property type="entry name" value="Glyco_tranf_GTA_type"/>
    <property type="match status" value="1"/>
</dbReference>
<accession>A0A3L7ISB0</accession>
<dbReference type="OrthoDB" id="9802632at2"/>
<keyword evidence="3" id="KW-0328">Glycosyltransferase</keyword>
<dbReference type="GO" id="GO:0016757">
    <property type="term" value="F:glycosyltransferase activity"/>
    <property type="evidence" value="ECO:0007669"/>
    <property type="project" value="UniProtKB-KW"/>
</dbReference>
<proteinExistence type="inferred from homology"/>
<evidence type="ECO:0000313" key="13">
    <source>
        <dbReference type="Proteomes" id="UP000282460"/>
    </source>
</evidence>
<keyword evidence="13" id="KW-1185">Reference proteome</keyword>
<evidence type="ECO:0000259" key="11">
    <source>
        <dbReference type="Pfam" id="PF00535"/>
    </source>
</evidence>
<dbReference type="InterPro" id="IPR001173">
    <property type="entry name" value="Glyco_trans_2-like"/>
</dbReference>
<evidence type="ECO:0000256" key="3">
    <source>
        <dbReference type="ARBA" id="ARBA00022676"/>
    </source>
</evidence>
<dbReference type="EMBL" id="RCWJ01000005">
    <property type="protein sequence ID" value="RLQ81118.1"/>
    <property type="molecule type" value="Genomic_DNA"/>
</dbReference>
<comment type="caution">
    <text evidence="12">The sequence shown here is derived from an EMBL/GenBank/DDBJ whole genome shotgun (WGS) entry which is preliminary data.</text>
</comment>
<evidence type="ECO:0000256" key="6">
    <source>
        <dbReference type="ARBA" id="ARBA00037281"/>
    </source>
</evidence>
<dbReference type="Proteomes" id="UP000282460">
    <property type="component" value="Unassembled WGS sequence"/>
</dbReference>
<gene>
    <name evidence="12" type="ORF">D9V28_15370</name>
</gene>
<evidence type="ECO:0000256" key="9">
    <source>
        <dbReference type="ARBA" id="ARBA00040345"/>
    </source>
</evidence>
<comment type="similarity">
    <text evidence="8">Belongs to the glycosyltransferase 2 family. CrtQ subfamily.</text>
</comment>
<reference evidence="12 13" key="1">
    <citation type="submission" date="2018-10" db="EMBL/GenBank/DDBJ databases">
        <authorList>
            <person name="Li J."/>
        </authorList>
    </citation>
    <scope>NUCLEOTIDE SEQUENCE [LARGE SCALE GENOMIC DNA]</scope>
    <source>
        <strain evidence="12 13">ZD1-4</strain>
    </source>
</reference>
<comment type="subcellular location">
    <subcellularLocation>
        <location evidence="1">Cell membrane</location>
    </subcellularLocation>
</comment>
<dbReference type="SUPFAM" id="SSF53448">
    <property type="entry name" value="Nucleotide-diphospho-sugar transferases"/>
    <property type="match status" value="1"/>
</dbReference>
<feature type="compositionally biased region" description="Basic and acidic residues" evidence="10">
    <location>
        <begin position="13"/>
        <end position="23"/>
    </location>
</feature>
<evidence type="ECO:0000256" key="4">
    <source>
        <dbReference type="ARBA" id="ARBA00022679"/>
    </source>
</evidence>
<sequence length="365" mass="39967">MVTPRDGQGCTNHDAHERDADNDEHARRHLLANGRESRSQILSDLLEVKNLHLLAHFRATVLAVRRKCHPHIVIVNHAITISAPIKNEVGVANAPLERQPPEIIGASTYSWSVPRISVIIPVYNDAELLRACLSALDAQTRMADEIIVVDNASTDASAQVARNAGARVVVEPVRGILAATAAGFDAATGDILARLDADSVASPTWLEDIERILESRQDASAVTGTASFYGGSALARWYGRWCDLGAYFTLIAALLGHPPLFGSNFALRAGAWQRIRSDVHRERNDIHDDLALSYQFRADMNVVFDKNLAMSISARPFGSWASFSRRVIWGLRTVFLNSREESPWRRHAARRAAVSGGGSPMSVEA</sequence>
<keyword evidence="2" id="KW-1003">Cell membrane</keyword>
<evidence type="ECO:0000256" key="10">
    <source>
        <dbReference type="SAM" id="MobiDB-lite"/>
    </source>
</evidence>
<evidence type="ECO:0000256" key="1">
    <source>
        <dbReference type="ARBA" id="ARBA00004236"/>
    </source>
</evidence>
<dbReference type="InterPro" id="IPR029044">
    <property type="entry name" value="Nucleotide-diphossugar_trans"/>
</dbReference>
<keyword evidence="4 12" id="KW-0808">Transferase</keyword>
<evidence type="ECO:0000313" key="12">
    <source>
        <dbReference type="EMBL" id="RLQ81118.1"/>
    </source>
</evidence>
<dbReference type="Gene3D" id="3.90.550.10">
    <property type="entry name" value="Spore Coat Polysaccharide Biosynthesis Protein SpsA, Chain A"/>
    <property type="match status" value="1"/>
</dbReference>
<evidence type="ECO:0000256" key="7">
    <source>
        <dbReference type="ARBA" id="ARBA00037904"/>
    </source>
</evidence>
<dbReference type="GO" id="GO:0005886">
    <property type="term" value="C:plasma membrane"/>
    <property type="evidence" value="ECO:0007669"/>
    <property type="project" value="UniProtKB-SubCell"/>
</dbReference>
<dbReference type="PANTHER" id="PTHR43646">
    <property type="entry name" value="GLYCOSYLTRANSFERASE"/>
    <property type="match status" value="1"/>
</dbReference>
<feature type="domain" description="Glycosyltransferase 2-like" evidence="11">
    <location>
        <begin position="117"/>
        <end position="249"/>
    </location>
</feature>